<evidence type="ECO:0000313" key="2">
    <source>
        <dbReference type="EMBL" id="MBA8848143.1"/>
    </source>
</evidence>
<feature type="region of interest" description="Disordered" evidence="1">
    <location>
        <begin position="98"/>
        <end position="128"/>
    </location>
</feature>
<organism evidence="2 3">
    <name type="scientific">Microcella alkalica</name>
    <dbReference type="NCBI Taxonomy" id="355930"/>
    <lineage>
        <taxon>Bacteria</taxon>
        <taxon>Bacillati</taxon>
        <taxon>Actinomycetota</taxon>
        <taxon>Actinomycetes</taxon>
        <taxon>Micrococcales</taxon>
        <taxon>Microbacteriaceae</taxon>
        <taxon>Microcella</taxon>
    </lineage>
</organism>
<reference evidence="2 3" key="1">
    <citation type="submission" date="2020-07" db="EMBL/GenBank/DDBJ databases">
        <title>Sequencing the genomes of 1000 actinobacteria strains.</title>
        <authorList>
            <person name="Klenk H.-P."/>
        </authorList>
    </citation>
    <scope>NUCLEOTIDE SEQUENCE [LARGE SCALE GENOMIC DNA]</scope>
    <source>
        <strain evidence="2 3">DSM 19663</strain>
    </source>
</reference>
<gene>
    <name evidence="2" type="ORF">FHX53_001742</name>
</gene>
<evidence type="ECO:0000313" key="3">
    <source>
        <dbReference type="Proteomes" id="UP000585905"/>
    </source>
</evidence>
<dbReference type="EMBL" id="JACGWX010000004">
    <property type="protein sequence ID" value="MBA8848143.1"/>
    <property type="molecule type" value="Genomic_DNA"/>
</dbReference>
<protein>
    <submittedName>
        <fullName evidence="2">Uncharacterized protein</fullName>
    </submittedName>
</protein>
<dbReference type="AlphaFoldDB" id="A0A839EAE6"/>
<dbReference type="Proteomes" id="UP000585905">
    <property type="component" value="Unassembled WGS sequence"/>
</dbReference>
<proteinExistence type="predicted"/>
<comment type="caution">
    <text evidence="2">The sequence shown here is derived from an EMBL/GenBank/DDBJ whole genome shotgun (WGS) entry which is preliminary data.</text>
</comment>
<name>A0A839EAE6_9MICO</name>
<keyword evidence="3" id="KW-1185">Reference proteome</keyword>
<accession>A0A839EAE6</accession>
<sequence length="128" mass="13252">MTTDARLSRGVGEQFRPVAVDVDLALGRSARAEAGGEHDGIAAGQHLGEFNVVALLEVHDERSGSGGCDVGLVVGVADQRDGFMRAVGEQSRELAGDLAVRTSASRSTPPATRCPGASRGRSRPTGRL</sequence>
<evidence type="ECO:0000256" key="1">
    <source>
        <dbReference type="SAM" id="MobiDB-lite"/>
    </source>
</evidence>